<protein>
    <submittedName>
        <fullName evidence="3">TPR_REGION domain-containing protein</fullName>
    </submittedName>
</protein>
<dbReference type="WBParaSite" id="L893_g18295.t1">
    <property type="protein sequence ID" value="L893_g18295.t1"/>
    <property type="gene ID" value="L893_g18295"/>
</dbReference>
<evidence type="ECO:0000313" key="2">
    <source>
        <dbReference type="Proteomes" id="UP000095287"/>
    </source>
</evidence>
<feature type="compositionally biased region" description="Basic and acidic residues" evidence="1">
    <location>
        <begin position="409"/>
        <end position="432"/>
    </location>
</feature>
<sequence>MSCNCFSVKQHAEPVNETDIPVLLYKVYGNYVRFPLTPDDGSRSRKFQSESAASPLRTADRIKSPVHAIALHPLSPSDDWGHQRNFQLSLSIAHSFGQISHFEMRRTPFVLLLLGCTLLPNVVYANSDEDSEEDSSEEQGRAVRTRGLHMLEDVGVTFLDALIKKGQMEMAKGAFKTQMQVLKKVQPDQYKKYKKIPIEQMAADAVFQQAEVAKLQPKTGNKLIDMLHENGIPIGSSLKGIEQAIKTQKEIEESDPSEQIAKAVFEKFQKQILPGLVANMIAGRNPFQMPQRKDMQQLTQEKNKERIFQLQHAEAMKALQAQQLANIQKVQGQQYDLNPMLLKRNENSLRRKPNVQKKTQWEDDEEEASSEEEETSSEEEETEDEDDETSSEEHKESNNVRRRHKRHAPHQEERNYNGRPLKELEQMAKETGEPQLDINIGSKAALVLGMTDFHGGGDDDDNSEDDDSEEEESGRRRAPIHLSQDLIDKLKSSARLRPLLSHEEIKYRASDPEELLAPLKPIDNPDPQPGYVVPRKIPARPRVMLPLTIGKPSEHNTLDSLFLPKPTLDSGDEDGAKPLEPFRRRPVQNVIGEGKSRVLENLRNNPSLTALFEDEELVQKLSKPGVLTSDQRGYDAMGGKGREIVTYPRLHGSKTFKGEKINPMDAKVKQLVEERPIPPLFYVPTGRHTRLRWTGATEQEIPGLGGRFILPSLDPTKPAFNSVVSTQGKQRDEYDSTFKVPNYWQGGDIFGIKTHTKSEKLIGGNGMVDFPAMGEDVTFGK</sequence>
<evidence type="ECO:0000313" key="3">
    <source>
        <dbReference type="WBParaSite" id="L893_g18295.t1"/>
    </source>
</evidence>
<feature type="region of interest" description="Disordered" evidence="1">
    <location>
        <begin position="449"/>
        <end position="482"/>
    </location>
</feature>
<reference evidence="3" key="1">
    <citation type="submission" date="2016-11" db="UniProtKB">
        <authorList>
            <consortium name="WormBaseParasite"/>
        </authorList>
    </citation>
    <scope>IDENTIFICATION</scope>
</reference>
<keyword evidence="2" id="KW-1185">Reference proteome</keyword>
<feature type="region of interest" description="Disordered" evidence="1">
    <location>
        <begin position="550"/>
        <end position="580"/>
    </location>
</feature>
<evidence type="ECO:0000256" key="1">
    <source>
        <dbReference type="SAM" id="MobiDB-lite"/>
    </source>
</evidence>
<name>A0A1I7YP75_9BILA</name>
<dbReference type="Proteomes" id="UP000095287">
    <property type="component" value="Unplaced"/>
</dbReference>
<feature type="compositionally biased region" description="Acidic residues" evidence="1">
    <location>
        <begin position="458"/>
        <end position="472"/>
    </location>
</feature>
<feature type="region of interest" description="Disordered" evidence="1">
    <location>
        <begin position="345"/>
        <end position="435"/>
    </location>
</feature>
<dbReference type="AlphaFoldDB" id="A0A1I7YP75"/>
<accession>A0A1I7YP75</accession>
<organism evidence="2 3">
    <name type="scientific">Steinernema glaseri</name>
    <dbReference type="NCBI Taxonomy" id="37863"/>
    <lineage>
        <taxon>Eukaryota</taxon>
        <taxon>Metazoa</taxon>
        <taxon>Ecdysozoa</taxon>
        <taxon>Nematoda</taxon>
        <taxon>Chromadorea</taxon>
        <taxon>Rhabditida</taxon>
        <taxon>Tylenchina</taxon>
        <taxon>Panagrolaimomorpha</taxon>
        <taxon>Strongyloidoidea</taxon>
        <taxon>Steinernematidae</taxon>
        <taxon>Steinernema</taxon>
    </lineage>
</organism>
<proteinExistence type="predicted"/>
<feature type="compositionally biased region" description="Acidic residues" evidence="1">
    <location>
        <begin position="362"/>
        <end position="390"/>
    </location>
</feature>